<evidence type="ECO:0000256" key="2">
    <source>
        <dbReference type="ARBA" id="ARBA00023038"/>
    </source>
</evidence>
<accession>A0A3Q3KBG1</accession>
<reference evidence="3" key="1">
    <citation type="submission" date="2025-08" db="UniProtKB">
        <authorList>
            <consortium name="Ensembl"/>
        </authorList>
    </citation>
    <scope>IDENTIFICATION</scope>
</reference>
<name>A0A3Q3KBG1_MONAL</name>
<dbReference type="Proteomes" id="UP000261600">
    <property type="component" value="Unplaced"/>
</dbReference>
<dbReference type="GO" id="GO:0005634">
    <property type="term" value="C:nucleus"/>
    <property type="evidence" value="ECO:0007669"/>
    <property type="project" value="TreeGrafter"/>
</dbReference>
<keyword evidence="2" id="KW-0479">Metal-binding</keyword>
<evidence type="ECO:0000313" key="4">
    <source>
        <dbReference type="Proteomes" id="UP000261600"/>
    </source>
</evidence>
<dbReference type="STRING" id="43700.ENSMALP00000026671"/>
<keyword evidence="2" id="KW-0440">LIM domain</keyword>
<reference evidence="3" key="2">
    <citation type="submission" date="2025-09" db="UniProtKB">
        <authorList>
            <consortium name="Ensembl"/>
        </authorList>
    </citation>
    <scope>IDENTIFICATION</scope>
</reference>
<dbReference type="PANTHER" id="PTHR24205:SF3">
    <property type="entry name" value="FOUR AND A HALF LIM DOMAINS PROTEIN 2"/>
    <property type="match status" value="1"/>
</dbReference>
<dbReference type="Ensembl" id="ENSMALT00000027162.1">
    <property type="protein sequence ID" value="ENSMALP00000026671.1"/>
    <property type="gene ID" value="ENSMALG00000018367.1"/>
</dbReference>
<keyword evidence="2" id="KW-0862">Zinc</keyword>
<organism evidence="3 4">
    <name type="scientific">Monopterus albus</name>
    <name type="common">Swamp eel</name>
    <dbReference type="NCBI Taxonomy" id="43700"/>
    <lineage>
        <taxon>Eukaryota</taxon>
        <taxon>Metazoa</taxon>
        <taxon>Chordata</taxon>
        <taxon>Craniata</taxon>
        <taxon>Vertebrata</taxon>
        <taxon>Euteleostomi</taxon>
        <taxon>Actinopterygii</taxon>
        <taxon>Neopterygii</taxon>
        <taxon>Teleostei</taxon>
        <taxon>Neoteleostei</taxon>
        <taxon>Acanthomorphata</taxon>
        <taxon>Anabantaria</taxon>
        <taxon>Synbranchiformes</taxon>
        <taxon>Synbranchidae</taxon>
        <taxon>Monopterus</taxon>
    </lineage>
</organism>
<proteinExistence type="predicted"/>
<keyword evidence="4" id="KW-1185">Reference proteome</keyword>
<protein>
    <recommendedName>
        <fullName evidence="5">LIM zinc-binding domain-containing protein</fullName>
    </recommendedName>
</protein>
<evidence type="ECO:0000313" key="3">
    <source>
        <dbReference type="Ensembl" id="ENSMALP00000026671.1"/>
    </source>
</evidence>
<dbReference type="GO" id="GO:0003712">
    <property type="term" value="F:transcription coregulator activity"/>
    <property type="evidence" value="ECO:0007669"/>
    <property type="project" value="TreeGrafter"/>
</dbReference>
<dbReference type="SUPFAM" id="SSF57716">
    <property type="entry name" value="Glucocorticoid receptor-like (DNA-binding domain)"/>
    <property type="match status" value="4"/>
</dbReference>
<evidence type="ECO:0000256" key="1">
    <source>
        <dbReference type="ARBA" id="ARBA00022737"/>
    </source>
</evidence>
<dbReference type="AlphaFoldDB" id="A0A3Q3KBG1"/>
<dbReference type="Gene3D" id="2.10.110.10">
    <property type="entry name" value="Cysteine Rich Protein"/>
    <property type="match status" value="3"/>
</dbReference>
<evidence type="ECO:0008006" key="5">
    <source>
        <dbReference type="Google" id="ProtNLM"/>
    </source>
</evidence>
<sequence length="254" mass="28898">MTVQSLRSPCMAKVHPEGGKPPCIMCYEALFSNKGHWLHKQGNTVSFCHGRLMTADVIFDGILSVAGLWLNSFVTKDDMLMCIECYSNEYSAKCHVCLKTIMPGDEMEYEGNSWSFVQKDGNNYYMPCCEKQFSLQCVHCKPITTGGVNYCDQPWHKEWLVCTGCKYQLADQWLTSWDDFAFCLNCSCNLFAKKCHSCSSLLFSFQVAVEGEYISFEQWRSKCFNCKRCCVSLVGQGFLTCKDNILCTDCGKDF</sequence>
<dbReference type="PANTHER" id="PTHR24205">
    <property type="entry name" value="FOUR AND A HALF LIM DOMAINS PROTEIN"/>
    <property type="match status" value="1"/>
</dbReference>
<dbReference type="GO" id="GO:0030018">
    <property type="term" value="C:Z disc"/>
    <property type="evidence" value="ECO:0007669"/>
    <property type="project" value="TreeGrafter"/>
</dbReference>
<keyword evidence="1" id="KW-0677">Repeat</keyword>